<proteinExistence type="predicted"/>
<feature type="transmembrane region" description="Helical" evidence="2">
    <location>
        <begin position="103"/>
        <end position="121"/>
    </location>
</feature>
<keyword evidence="2" id="KW-0472">Membrane</keyword>
<protein>
    <submittedName>
        <fullName evidence="3">Uncharacterized protein</fullName>
    </submittedName>
</protein>
<keyword evidence="2" id="KW-1133">Transmembrane helix</keyword>
<reference evidence="3 4" key="1">
    <citation type="submission" date="2019-02" db="EMBL/GenBank/DDBJ databases">
        <authorList>
            <person name="Sun L."/>
            <person name="Pan D."/>
            <person name="Wu X."/>
        </authorList>
    </citation>
    <scope>NUCLEOTIDE SEQUENCE [LARGE SCALE GENOMIC DNA]</scope>
    <source>
        <strain evidence="3 4">JW-1</strain>
    </source>
</reference>
<dbReference type="AlphaFoldDB" id="A0A4P6KGH9"/>
<organism evidence="3 4">
    <name type="scientific">Leucobacter triazinivorans</name>
    <dbReference type="NCBI Taxonomy" id="1784719"/>
    <lineage>
        <taxon>Bacteria</taxon>
        <taxon>Bacillati</taxon>
        <taxon>Actinomycetota</taxon>
        <taxon>Actinomycetes</taxon>
        <taxon>Micrococcales</taxon>
        <taxon>Microbacteriaceae</taxon>
        <taxon>Leucobacter</taxon>
    </lineage>
</organism>
<gene>
    <name evidence="3" type="ORF">EVS81_12350</name>
</gene>
<keyword evidence="2" id="KW-0812">Transmembrane</keyword>
<evidence type="ECO:0000313" key="4">
    <source>
        <dbReference type="Proteomes" id="UP000289260"/>
    </source>
</evidence>
<dbReference type="EMBL" id="CP035806">
    <property type="protein sequence ID" value="QBE49526.1"/>
    <property type="molecule type" value="Genomic_DNA"/>
</dbReference>
<dbReference type="KEGG" id="ltr:EVS81_12350"/>
<sequence>MAAHAAARTGRRLRGRLRGLLLGGLLAATAIFGLLAMHTLNLHGSPALEHSAEAGTLHAALLDGTAHLGSTAHPNNATAHLGTAECGPTPECTSSGDAGHPGLAMACVLALLLALATLIPARLRAWRIRSDSGQGRTPHVADGPSPRPPSLHALCISRT</sequence>
<accession>A0A4P6KGH9</accession>
<name>A0A4P6KGH9_9MICO</name>
<feature type="region of interest" description="Disordered" evidence="1">
    <location>
        <begin position="131"/>
        <end position="159"/>
    </location>
</feature>
<keyword evidence="4" id="KW-1185">Reference proteome</keyword>
<evidence type="ECO:0000256" key="1">
    <source>
        <dbReference type="SAM" id="MobiDB-lite"/>
    </source>
</evidence>
<evidence type="ECO:0000313" key="3">
    <source>
        <dbReference type="EMBL" id="QBE49526.1"/>
    </source>
</evidence>
<evidence type="ECO:0000256" key="2">
    <source>
        <dbReference type="SAM" id="Phobius"/>
    </source>
</evidence>
<feature type="transmembrane region" description="Helical" evidence="2">
    <location>
        <begin position="20"/>
        <end position="40"/>
    </location>
</feature>
<dbReference type="RefSeq" id="WP_130110653.1">
    <property type="nucleotide sequence ID" value="NZ_CP035806.1"/>
</dbReference>
<dbReference type="Proteomes" id="UP000289260">
    <property type="component" value="Chromosome"/>
</dbReference>